<protein>
    <submittedName>
        <fullName evidence="1">Uncharacterized protein</fullName>
    </submittedName>
</protein>
<sequence>MTNDEHTLTFFVDTLQQKNYISNLPSRFRLWCHLKDKGSSFRLVSFVQYQDYDYKAQHKFLSSSKFKWGKKW</sequence>
<dbReference type="Proteomes" id="UP000324800">
    <property type="component" value="Unassembled WGS sequence"/>
</dbReference>
<gene>
    <name evidence="1" type="ORF">EZS28_043896</name>
</gene>
<comment type="caution">
    <text evidence="1">The sequence shown here is derived from an EMBL/GenBank/DDBJ whole genome shotgun (WGS) entry which is preliminary data.</text>
</comment>
<name>A0A5J4TQR7_9EUKA</name>
<evidence type="ECO:0000313" key="1">
    <source>
        <dbReference type="EMBL" id="KAA6360577.1"/>
    </source>
</evidence>
<reference evidence="1 2" key="1">
    <citation type="submission" date="2019-03" db="EMBL/GenBank/DDBJ databases">
        <title>Single cell metagenomics reveals metabolic interactions within the superorganism composed of flagellate Streblomastix strix and complex community of Bacteroidetes bacteria on its surface.</title>
        <authorList>
            <person name="Treitli S.C."/>
            <person name="Kolisko M."/>
            <person name="Husnik F."/>
            <person name="Keeling P."/>
            <person name="Hampl V."/>
        </authorList>
    </citation>
    <scope>NUCLEOTIDE SEQUENCE [LARGE SCALE GENOMIC DNA]</scope>
    <source>
        <strain evidence="1">ST1C</strain>
    </source>
</reference>
<accession>A0A5J4TQR7</accession>
<dbReference type="EMBL" id="SNRW01026754">
    <property type="protein sequence ID" value="KAA6360577.1"/>
    <property type="molecule type" value="Genomic_DNA"/>
</dbReference>
<dbReference type="AlphaFoldDB" id="A0A5J4TQR7"/>
<proteinExistence type="predicted"/>
<organism evidence="1 2">
    <name type="scientific">Streblomastix strix</name>
    <dbReference type="NCBI Taxonomy" id="222440"/>
    <lineage>
        <taxon>Eukaryota</taxon>
        <taxon>Metamonada</taxon>
        <taxon>Preaxostyla</taxon>
        <taxon>Oxymonadida</taxon>
        <taxon>Streblomastigidae</taxon>
        <taxon>Streblomastix</taxon>
    </lineage>
</organism>
<evidence type="ECO:0000313" key="2">
    <source>
        <dbReference type="Proteomes" id="UP000324800"/>
    </source>
</evidence>